<protein>
    <submittedName>
        <fullName evidence="2">Rhodanese domain protein</fullName>
    </submittedName>
</protein>
<dbReference type="PROSITE" id="PS50206">
    <property type="entry name" value="RHODANESE_3"/>
    <property type="match status" value="1"/>
</dbReference>
<accession>D6Y621</accession>
<evidence type="ECO:0000259" key="1">
    <source>
        <dbReference type="PROSITE" id="PS50206"/>
    </source>
</evidence>
<dbReference type="EMBL" id="CP001874">
    <property type="protein sequence ID" value="ADG89437.1"/>
    <property type="molecule type" value="Genomic_DNA"/>
</dbReference>
<dbReference type="AlphaFoldDB" id="D6Y621"/>
<keyword evidence="3" id="KW-1185">Reference proteome</keyword>
<dbReference type="CDD" id="cd00158">
    <property type="entry name" value="RHOD"/>
    <property type="match status" value="1"/>
</dbReference>
<organism evidence="2 3">
    <name type="scientific">Thermobispora bispora (strain ATCC 19993 / DSM 43833 / CBS 139.67 / JCM 10125 / KCTC 9307 / NBRC 14880 / R51)</name>
    <dbReference type="NCBI Taxonomy" id="469371"/>
    <lineage>
        <taxon>Bacteria</taxon>
        <taxon>Bacillati</taxon>
        <taxon>Actinomycetota</taxon>
        <taxon>Actinomycetes</taxon>
        <taxon>Streptosporangiales</taxon>
        <taxon>Streptosporangiaceae</taxon>
        <taxon>Thermobispora</taxon>
    </lineage>
</organism>
<dbReference type="KEGG" id="tbi:Tbis_2737"/>
<gene>
    <name evidence="2" type="ordered locus">Tbis_2737</name>
</gene>
<name>D6Y621_THEBD</name>
<sequence>MRLWNRLVRGNTPGQRKRVDVFEAHRMQQQEGAVLVDVRDRHEWAAGSAPDSRHIPVDQIVERRSELPLSATVLTICRSGARSARAASLLRASGFAAIDVVGGMLAWQAAGLPVVTADGEPGRVI</sequence>
<dbReference type="PANTHER" id="PTHR43031">
    <property type="entry name" value="FAD-DEPENDENT OXIDOREDUCTASE"/>
    <property type="match status" value="1"/>
</dbReference>
<dbReference type="InterPro" id="IPR050229">
    <property type="entry name" value="GlpE_sulfurtransferase"/>
</dbReference>
<dbReference type="SUPFAM" id="SSF52821">
    <property type="entry name" value="Rhodanese/Cell cycle control phosphatase"/>
    <property type="match status" value="1"/>
</dbReference>
<dbReference type="HOGENOM" id="CLU_089574_13_0_11"/>
<dbReference type="Gene3D" id="3.40.250.10">
    <property type="entry name" value="Rhodanese-like domain"/>
    <property type="match status" value="1"/>
</dbReference>
<evidence type="ECO:0000313" key="3">
    <source>
        <dbReference type="Proteomes" id="UP000006640"/>
    </source>
</evidence>
<reference evidence="2 3" key="1">
    <citation type="submission" date="2010-01" db="EMBL/GenBank/DDBJ databases">
        <title>The complete genome of Thermobispora bispora DSM 43833.</title>
        <authorList>
            <consortium name="US DOE Joint Genome Institute (JGI-PGF)"/>
            <person name="Lucas S."/>
            <person name="Copeland A."/>
            <person name="Lapidus A."/>
            <person name="Glavina del Rio T."/>
            <person name="Dalin E."/>
            <person name="Tice H."/>
            <person name="Bruce D."/>
            <person name="Goodwin L."/>
            <person name="Pitluck S."/>
            <person name="Kyrpides N."/>
            <person name="Mavromatis K."/>
            <person name="Ivanova N."/>
            <person name="Mikhailova N."/>
            <person name="Chertkov O."/>
            <person name="Brettin T."/>
            <person name="Detter J.C."/>
            <person name="Han C."/>
            <person name="Larimer F."/>
            <person name="Land M."/>
            <person name="Hauser L."/>
            <person name="Markowitz V."/>
            <person name="Cheng J.-F."/>
            <person name="Hugenholtz P."/>
            <person name="Woyke T."/>
            <person name="Wu D."/>
            <person name="Jando M."/>
            <person name="Schneider S."/>
            <person name="Klenk H.-P."/>
            <person name="Eisen J.A."/>
        </authorList>
    </citation>
    <scope>NUCLEOTIDE SEQUENCE [LARGE SCALE GENOMIC DNA]</scope>
    <source>
        <strain evidence="3">ATCC 19993 / DSM 43833 / CBS 139.67 / JCM 10125 / KCTC 9307 / NBRC 14880 / R51</strain>
    </source>
</reference>
<dbReference type="PANTHER" id="PTHR43031:SF1">
    <property type="entry name" value="PYRIDINE NUCLEOTIDE-DISULPHIDE OXIDOREDUCTASE"/>
    <property type="match status" value="1"/>
</dbReference>
<dbReference type="STRING" id="469371.Tbis_2737"/>
<dbReference type="RefSeq" id="WP_013132970.1">
    <property type="nucleotide sequence ID" value="NC_014165.1"/>
</dbReference>
<dbReference type="eggNOG" id="COG0607">
    <property type="taxonomic scope" value="Bacteria"/>
</dbReference>
<proteinExistence type="predicted"/>
<dbReference type="Pfam" id="PF00581">
    <property type="entry name" value="Rhodanese"/>
    <property type="match status" value="1"/>
</dbReference>
<dbReference type="InterPro" id="IPR001763">
    <property type="entry name" value="Rhodanese-like_dom"/>
</dbReference>
<dbReference type="SMART" id="SM00450">
    <property type="entry name" value="RHOD"/>
    <property type="match status" value="1"/>
</dbReference>
<feature type="domain" description="Rhodanese" evidence="1">
    <location>
        <begin position="29"/>
        <end position="116"/>
    </location>
</feature>
<evidence type="ECO:0000313" key="2">
    <source>
        <dbReference type="EMBL" id="ADG89437.1"/>
    </source>
</evidence>
<dbReference type="Proteomes" id="UP000006640">
    <property type="component" value="Chromosome"/>
</dbReference>
<dbReference type="InterPro" id="IPR036873">
    <property type="entry name" value="Rhodanese-like_dom_sf"/>
</dbReference>